<reference evidence="1" key="1">
    <citation type="journal article" date="2019" name="Viruses">
        <title>Detection and Characterization of Invertebrate Iridoviruses Found in Reptiles and Prey Insects in Europe over the Past Two Decades.</title>
        <authorList>
            <person name="Papp T."/>
            <person name="Marschang R.E."/>
        </authorList>
    </citation>
    <scope>NUCLEOTIDE SEQUENCE</scope>
    <source>
        <strain evidence="1">Liz-CrIV</strain>
    </source>
</reference>
<protein>
    <submittedName>
        <fullName evidence="1">Uncharacterized protein</fullName>
    </submittedName>
</protein>
<sequence length="71" mass="8482">MDTLYSQINSEINMNVLKFCRLISKNFNITEPKELYKLWVDALPKEVTEDIVIKEKINMENNEEINFENNE</sequence>
<evidence type="ECO:0000313" key="1">
    <source>
        <dbReference type="EMBL" id="QEA08350.1"/>
    </source>
</evidence>
<name>A0A5B8RHW4_9VIRU</name>
<accession>A0A5B8RHW4</accession>
<dbReference type="EMBL" id="MN081869">
    <property type="protein sequence ID" value="QEA08350.1"/>
    <property type="molecule type" value="Genomic_DNA"/>
</dbReference>
<organism evidence="1">
    <name type="scientific">Iridovirus Liz-CrIV</name>
    <dbReference type="NCBI Taxonomy" id="2594309"/>
    <lineage>
        <taxon>Viruses</taxon>
        <taxon>Varidnaviria</taxon>
        <taxon>Bamfordvirae</taxon>
        <taxon>Nucleocytoviricota</taxon>
        <taxon>Megaviricetes</taxon>
        <taxon>Pimascovirales</taxon>
        <taxon>Pimascovirales incertae sedis</taxon>
        <taxon>Iridoviridae</taxon>
    </lineage>
</organism>
<proteinExistence type="predicted"/>